<accession>A0AAF0IBS7</accession>
<reference evidence="3" key="1">
    <citation type="journal article" date="2017" name="Nature">
        <title>Asgard archaea illuminate the origin of eukaryotic cellular complexity.</title>
        <authorList>
            <person name="Zaremba-Niedzwiedzka K."/>
            <person name="Caceres E.F."/>
            <person name="Saw J.H."/>
            <person name="Backstrom D."/>
            <person name="Juzokaite L."/>
            <person name="Vancaester E."/>
            <person name="Seitz K.W."/>
            <person name="Anantharaman K."/>
            <person name="Starnawski P."/>
            <person name="Kjeldsen K.U."/>
            <person name="Scott M.B."/>
            <person name="Nunoura T."/>
            <person name="Banfield J.F."/>
            <person name="Schramm A."/>
            <person name="Baker B.J."/>
            <person name="Spang A."/>
            <person name="Ettema T.J.G."/>
        </authorList>
    </citation>
    <scope>NUCLEOTIDE SEQUENCE</scope>
    <source>
        <strain evidence="3">LCB_4</strain>
    </source>
</reference>
<dbReference type="PANTHER" id="PTHR43244">
    <property type="match status" value="1"/>
</dbReference>
<protein>
    <submittedName>
        <fullName evidence="3">LLM class flavin-dependent oxidoreductase</fullName>
    </submittedName>
</protein>
<evidence type="ECO:0000313" key="3">
    <source>
        <dbReference type="EMBL" id="WEU40721.1"/>
    </source>
</evidence>
<dbReference type="Gene3D" id="3.20.20.30">
    <property type="entry name" value="Luciferase-like domain"/>
    <property type="match status" value="1"/>
</dbReference>
<dbReference type="SUPFAM" id="SSF51679">
    <property type="entry name" value="Bacterial luciferase-like"/>
    <property type="match status" value="1"/>
</dbReference>
<organism evidence="3 4">
    <name type="scientific">Odinarchaeota yellowstonii (strain LCB_4)</name>
    <dbReference type="NCBI Taxonomy" id="1841599"/>
    <lineage>
        <taxon>Archaea</taxon>
        <taxon>Promethearchaeati</taxon>
        <taxon>Candidatus Odinarchaeota</taxon>
        <taxon>Candidatus Odinarchaeia</taxon>
        <taxon>Candidatus Odinarchaeales</taxon>
        <taxon>Candidatus Odinarchaeaceae</taxon>
        <taxon>Candidatus Odinarchaeum</taxon>
    </lineage>
</organism>
<dbReference type="CDD" id="cd01097">
    <property type="entry name" value="Tetrahydromethanopterin_reductase"/>
    <property type="match status" value="1"/>
</dbReference>
<name>A0AAF0IBS7_ODILC</name>
<dbReference type="EMBL" id="CP091871">
    <property type="protein sequence ID" value="WEU40721.1"/>
    <property type="molecule type" value="Genomic_DNA"/>
</dbReference>
<sequence length="352" mass="39824">MVYIVKERKIKFGLELLPDGGVKKPYELIFEYAKIADKWFDNIWLTHHPWNADPFTTAGYMASITRYTTIGLGATNPFVIPPVYIAETSGTLFRLYSKRFILGVGAGDPESLDYIGVKRPPKLIKYFREAISEIRDLLSGKPVRGRKFSWFHVDDEDTDIKPKIFIAAQGPMMLRLAGEIGDGVLINASHPLHIRKSIERVVEGALRVKRPIIPEIVAYTCFSMDEDAEKALAASKPPVAYIVSGASDEILREFDIDTNKVEAIRSFLRNKRFIDAFNLVDERMIEFFSISGDPVNCRRKIEEIVEIGVDQIVLGSPLGVEVEEVWRGKVVYSKEAVLKAIIRKILCKYPRG</sequence>
<dbReference type="Proteomes" id="UP000186851">
    <property type="component" value="Chromosome"/>
</dbReference>
<dbReference type="InterPro" id="IPR050564">
    <property type="entry name" value="F420-G6PD/mer"/>
</dbReference>
<dbReference type="PANTHER" id="PTHR43244:SF1">
    <property type="entry name" value="5,10-METHYLENETETRAHYDROMETHANOPTERIN REDUCTASE"/>
    <property type="match status" value="1"/>
</dbReference>
<feature type="domain" description="Luciferase-like" evidence="2">
    <location>
        <begin position="25"/>
        <end position="311"/>
    </location>
</feature>
<reference evidence="3" key="2">
    <citation type="journal article" date="2022" name="Nat. Microbiol.">
        <title>A closed Candidatus Odinarchaeum chromosome exposes Asgard archaeal viruses.</title>
        <authorList>
            <person name="Tamarit D."/>
            <person name="Caceres E.F."/>
            <person name="Krupovic M."/>
            <person name="Nijland R."/>
            <person name="Eme L."/>
            <person name="Robinson N.P."/>
            <person name="Ettema T.J.G."/>
        </authorList>
    </citation>
    <scope>NUCLEOTIDE SEQUENCE</scope>
    <source>
        <strain evidence="3">LCB_4</strain>
    </source>
</reference>
<keyword evidence="1" id="KW-0560">Oxidoreductase</keyword>
<dbReference type="KEGG" id="oyw:OdinLCB4_002000"/>
<gene>
    <name evidence="3" type="ORF">OdinLCB4_002000</name>
</gene>
<dbReference type="AlphaFoldDB" id="A0AAF0IBS7"/>
<evidence type="ECO:0000313" key="4">
    <source>
        <dbReference type="Proteomes" id="UP000186851"/>
    </source>
</evidence>
<evidence type="ECO:0000256" key="1">
    <source>
        <dbReference type="ARBA" id="ARBA00023002"/>
    </source>
</evidence>
<proteinExistence type="predicted"/>
<dbReference type="GO" id="GO:0016705">
    <property type="term" value="F:oxidoreductase activity, acting on paired donors, with incorporation or reduction of molecular oxygen"/>
    <property type="evidence" value="ECO:0007669"/>
    <property type="project" value="InterPro"/>
</dbReference>
<dbReference type="InterPro" id="IPR036661">
    <property type="entry name" value="Luciferase-like_sf"/>
</dbReference>
<dbReference type="InterPro" id="IPR011251">
    <property type="entry name" value="Luciferase-like_dom"/>
</dbReference>
<dbReference type="Pfam" id="PF00296">
    <property type="entry name" value="Bac_luciferase"/>
    <property type="match status" value="1"/>
</dbReference>
<evidence type="ECO:0000259" key="2">
    <source>
        <dbReference type="Pfam" id="PF00296"/>
    </source>
</evidence>